<keyword evidence="4" id="KW-0238">DNA-binding</keyword>
<dbReference type="InterPro" id="IPR023187">
    <property type="entry name" value="Tscrpt_reg_MarR-type_CS"/>
</dbReference>
<evidence type="ECO:0000256" key="4">
    <source>
        <dbReference type="ARBA" id="ARBA00023125"/>
    </source>
</evidence>
<evidence type="ECO:0000256" key="10">
    <source>
        <dbReference type="SAM" id="Coils"/>
    </source>
</evidence>
<keyword evidence="5" id="KW-0804">Transcription</keyword>
<name>A0A2I1YIX8_STRMC</name>
<reference evidence="12 13" key="1">
    <citation type="submission" date="2017-12" db="EMBL/GenBank/DDBJ databases">
        <title>Phylogenetic diversity of female urinary microbiome.</title>
        <authorList>
            <person name="Thomas-White K."/>
            <person name="Wolfe A.J."/>
        </authorList>
    </citation>
    <scope>NUCLEOTIDE SEQUENCE [LARGE SCALE GENOMIC DNA]</scope>
    <source>
        <strain evidence="12 13">UMB0733</strain>
    </source>
</reference>
<dbReference type="PANTHER" id="PTHR42756">
    <property type="entry name" value="TRANSCRIPTIONAL REGULATOR, MARR"/>
    <property type="match status" value="1"/>
</dbReference>
<dbReference type="Pfam" id="PF22381">
    <property type="entry name" value="Staph_reg_Sar_Rot"/>
    <property type="match status" value="1"/>
</dbReference>
<feature type="domain" description="HTH marR-type" evidence="11">
    <location>
        <begin position="4"/>
        <end position="138"/>
    </location>
</feature>
<evidence type="ECO:0000256" key="3">
    <source>
        <dbReference type="ARBA" id="ARBA00023026"/>
    </source>
</evidence>
<evidence type="ECO:0000256" key="6">
    <source>
        <dbReference type="ARBA" id="ARBA00040307"/>
    </source>
</evidence>
<evidence type="ECO:0000256" key="8">
    <source>
        <dbReference type="ARBA" id="ARBA00047188"/>
    </source>
</evidence>
<comment type="subcellular location">
    <subcellularLocation>
        <location evidence="1">Cytoplasm</location>
    </subcellularLocation>
</comment>
<keyword evidence="3" id="KW-0843">Virulence</keyword>
<accession>A0A2I1YIX8</accession>
<evidence type="ECO:0000313" key="13">
    <source>
        <dbReference type="Proteomes" id="UP000235073"/>
    </source>
</evidence>
<dbReference type="RefSeq" id="WP_013851689.1">
    <property type="nucleotide sequence ID" value="NZ_PKIB01000001.1"/>
</dbReference>
<dbReference type="GO" id="GO:0005737">
    <property type="term" value="C:cytoplasm"/>
    <property type="evidence" value="ECO:0007669"/>
    <property type="project" value="UniProtKB-SubCell"/>
</dbReference>
<evidence type="ECO:0000259" key="11">
    <source>
        <dbReference type="PROSITE" id="PS50995"/>
    </source>
</evidence>
<dbReference type="Proteomes" id="UP000235073">
    <property type="component" value="Unassembled WGS sequence"/>
</dbReference>
<proteinExistence type="inferred from homology"/>
<sequence length="143" mass="16990">MKREHNTIYLLKQTELTFEKVSNEILKPYALTHAQFKIIKYLYTVEGQTVIQKDIEQYFRMSSVTVARLLVNLEKNDWIVRTQSERDKRQNLIRLTEKAKNLKVEFETVSDQLESRLTGRLDATELEELRSLLRKMLAIDLDE</sequence>
<evidence type="ECO:0000256" key="9">
    <source>
        <dbReference type="ARBA" id="ARBA00047207"/>
    </source>
</evidence>
<keyword evidence="10" id="KW-0175">Coiled coil</keyword>
<dbReference type="Gene3D" id="1.10.10.10">
    <property type="entry name" value="Winged helix-like DNA-binding domain superfamily/Winged helix DNA-binding domain"/>
    <property type="match status" value="1"/>
</dbReference>
<comment type="caution">
    <text evidence="12">The sequence shown here is derived from an EMBL/GenBank/DDBJ whole genome shotgun (WGS) entry which is preliminary data.</text>
</comment>
<evidence type="ECO:0000256" key="7">
    <source>
        <dbReference type="ARBA" id="ARBA00046337"/>
    </source>
</evidence>
<protein>
    <recommendedName>
        <fullName evidence="6">HTH-type transcriptional regulator MgrA</fullName>
    </recommendedName>
    <alternativeName>
        <fullName evidence="8">HTH-type transcriptional regulator SarZ</fullName>
    </alternativeName>
    <alternativeName>
        <fullName evidence="9">Staphylococcal accessory regulator Z</fullName>
    </alternativeName>
</protein>
<comment type="similarity">
    <text evidence="7">Belongs to the SarZ family.</text>
</comment>
<dbReference type="PROSITE" id="PS01117">
    <property type="entry name" value="HTH_MARR_1"/>
    <property type="match status" value="1"/>
</dbReference>
<dbReference type="InterPro" id="IPR000835">
    <property type="entry name" value="HTH_MarR-typ"/>
</dbReference>
<dbReference type="EMBL" id="PKIB01000001">
    <property type="protein sequence ID" value="PLA54812.1"/>
    <property type="molecule type" value="Genomic_DNA"/>
</dbReference>
<dbReference type="SUPFAM" id="SSF46785">
    <property type="entry name" value="Winged helix' DNA-binding domain"/>
    <property type="match status" value="1"/>
</dbReference>
<dbReference type="PANTHER" id="PTHR42756:SF1">
    <property type="entry name" value="TRANSCRIPTIONAL REPRESSOR OF EMRAB OPERON"/>
    <property type="match status" value="1"/>
</dbReference>
<evidence type="ECO:0000256" key="2">
    <source>
        <dbReference type="ARBA" id="ARBA00023015"/>
    </source>
</evidence>
<evidence type="ECO:0000313" key="12">
    <source>
        <dbReference type="EMBL" id="PLA54812.1"/>
    </source>
</evidence>
<dbReference type="InterPro" id="IPR036388">
    <property type="entry name" value="WH-like_DNA-bd_sf"/>
</dbReference>
<feature type="coiled-coil region" evidence="10">
    <location>
        <begin position="85"/>
        <end position="112"/>
    </location>
</feature>
<dbReference type="PRINTS" id="PR00598">
    <property type="entry name" value="HTHMARR"/>
</dbReference>
<keyword evidence="2" id="KW-0805">Transcription regulation</keyword>
<evidence type="ECO:0000256" key="1">
    <source>
        <dbReference type="ARBA" id="ARBA00004496"/>
    </source>
</evidence>
<gene>
    <name evidence="12" type="ORF">CYK21_01510</name>
</gene>
<dbReference type="InterPro" id="IPR036390">
    <property type="entry name" value="WH_DNA-bd_sf"/>
</dbReference>
<dbReference type="AlphaFoldDB" id="A0A2I1YIX8"/>
<dbReference type="SMART" id="SM00347">
    <property type="entry name" value="HTH_MARR"/>
    <property type="match status" value="1"/>
</dbReference>
<evidence type="ECO:0000256" key="5">
    <source>
        <dbReference type="ARBA" id="ARBA00023163"/>
    </source>
</evidence>
<dbReference type="PROSITE" id="PS50995">
    <property type="entry name" value="HTH_MARR_2"/>
    <property type="match status" value="1"/>
</dbReference>
<dbReference type="GO" id="GO:0003677">
    <property type="term" value="F:DNA binding"/>
    <property type="evidence" value="ECO:0007669"/>
    <property type="project" value="UniProtKB-KW"/>
</dbReference>
<dbReference type="GO" id="GO:0003700">
    <property type="term" value="F:DNA-binding transcription factor activity"/>
    <property type="evidence" value="ECO:0007669"/>
    <property type="project" value="InterPro"/>
</dbReference>
<dbReference type="InterPro" id="IPR055166">
    <property type="entry name" value="Transc_reg_Sar_Rot_HTH"/>
</dbReference>
<organism evidence="12 13">
    <name type="scientific">Streptococcus macedonicus</name>
    <name type="common">Streptococcus gallolyticus macedonicus</name>
    <dbReference type="NCBI Taxonomy" id="59310"/>
    <lineage>
        <taxon>Bacteria</taxon>
        <taxon>Bacillati</taxon>
        <taxon>Bacillota</taxon>
        <taxon>Bacilli</taxon>
        <taxon>Lactobacillales</taxon>
        <taxon>Streptococcaceae</taxon>
        <taxon>Streptococcus</taxon>
    </lineage>
</organism>